<keyword evidence="5" id="KW-0067">ATP-binding</keyword>
<keyword evidence="3" id="KW-0547">Nucleotide-binding</keyword>
<dbReference type="GO" id="GO:0005524">
    <property type="term" value="F:ATP binding"/>
    <property type="evidence" value="ECO:0007669"/>
    <property type="project" value="UniProtKB-KW"/>
</dbReference>
<accession>A0A6G0XCE0</accession>
<reference evidence="7 8" key="1">
    <citation type="submission" date="2019-07" db="EMBL/GenBank/DDBJ databases">
        <title>Genomics analysis of Aphanomyces spp. identifies a new class of oomycete effector associated with host adaptation.</title>
        <authorList>
            <person name="Gaulin E."/>
        </authorList>
    </citation>
    <scope>NUCLEOTIDE SEQUENCE [LARGE SCALE GENOMIC DNA]</scope>
    <source>
        <strain evidence="7 8">ATCC 201684</strain>
    </source>
</reference>
<dbReference type="Pfam" id="PF00069">
    <property type="entry name" value="Pkinase"/>
    <property type="match status" value="1"/>
</dbReference>
<evidence type="ECO:0000256" key="4">
    <source>
        <dbReference type="ARBA" id="ARBA00022777"/>
    </source>
</evidence>
<evidence type="ECO:0000256" key="1">
    <source>
        <dbReference type="ARBA" id="ARBA00022527"/>
    </source>
</evidence>
<evidence type="ECO:0000256" key="5">
    <source>
        <dbReference type="ARBA" id="ARBA00022840"/>
    </source>
</evidence>
<dbReference type="SUPFAM" id="SSF56112">
    <property type="entry name" value="Protein kinase-like (PK-like)"/>
    <property type="match status" value="1"/>
</dbReference>
<sequence>MERYTTLKVLAPALYGDVLLCKDNITGDKVAVKRMKLSAARSQTIINDTRKIMEDVVFEKHVNQVLSADGGHQHILRMRADFIENGYEHFVLDYAPNGELFDVVDASDKLSNETALRYFRQILSGVRYMHLRGFAHRDLSLENVLLDEHNNAKVCDFGLAASIPSLRTEGVGKAFYMAPEVVAQLTYDPAKADVWSLGIMLFIMLSGIPLVEMASQADSRFRILKAKGLRRLVQMWKMTSAFEPLALELLERMLDPNAETRITLDQVLAHPYVHDPAVEAATAMLASIKVSSNAKLSRTTSTASTASSTSSTTSPCKVKGLAYTVMDCLRSMSRRPSSRKIVAAPTQSLVSIATN</sequence>
<evidence type="ECO:0000256" key="3">
    <source>
        <dbReference type="ARBA" id="ARBA00022741"/>
    </source>
</evidence>
<dbReference type="FunFam" id="1.10.510.10:FF:000571">
    <property type="entry name" value="Maternal embryonic leucine zipper kinase"/>
    <property type="match status" value="1"/>
</dbReference>
<dbReference type="EMBL" id="VJMJ01000083">
    <property type="protein sequence ID" value="KAF0737683.1"/>
    <property type="molecule type" value="Genomic_DNA"/>
</dbReference>
<dbReference type="InterPro" id="IPR000719">
    <property type="entry name" value="Prot_kinase_dom"/>
</dbReference>
<keyword evidence="4" id="KW-0418">Kinase</keyword>
<feature type="domain" description="Protein kinase" evidence="6">
    <location>
        <begin position="4"/>
        <end position="273"/>
    </location>
</feature>
<comment type="caution">
    <text evidence="7">The sequence shown here is derived from an EMBL/GenBank/DDBJ whole genome shotgun (WGS) entry which is preliminary data.</text>
</comment>
<dbReference type="PROSITE" id="PS50011">
    <property type="entry name" value="PROTEIN_KINASE_DOM"/>
    <property type="match status" value="1"/>
</dbReference>
<evidence type="ECO:0000313" key="7">
    <source>
        <dbReference type="EMBL" id="KAF0737683.1"/>
    </source>
</evidence>
<dbReference type="InterPro" id="IPR011009">
    <property type="entry name" value="Kinase-like_dom_sf"/>
</dbReference>
<keyword evidence="1" id="KW-0723">Serine/threonine-protein kinase</keyword>
<keyword evidence="2" id="KW-0808">Transferase</keyword>
<dbReference type="PANTHER" id="PTHR24345:SF91">
    <property type="entry name" value="SERINE_THREONINE-PROTEIN KINASE PLK4"/>
    <property type="match status" value="1"/>
</dbReference>
<dbReference type="AlphaFoldDB" id="A0A6G0XCE0"/>
<organism evidence="7 8">
    <name type="scientific">Aphanomyces euteiches</name>
    <dbReference type="NCBI Taxonomy" id="100861"/>
    <lineage>
        <taxon>Eukaryota</taxon>
        <taxon>Sar</taxon>
        <taxon>Stramenopiles</taxon>
        <taxon>Oomycota</taxon>
        <taxon>Saprolegniomycetes</taxon>
        <taxon>Saprolegniales</taxon>
        <taxon>Verrucalvaceae</taxon>
        <taxon>Aphanomyces</taxon>
    </lineage>
</organism>
<dbReference type="GO" id="GO:0004674">
    <property type="term" value="F:protein serine/threonine kinase activity"/>
    <property type="evidence" value="ECO:0007669"/>
    <property type="project" value="UniProtKB-KW"/>
</dbReference>
<dbReference type="VEuPathDB" id="FungiDB:AeMF1_002554"/>
<dbReference type="Gene3D" id="1.10.510.10">
    <property type="entry name" value="Transferase(Phosphotransferase) domain 1"/>
    <property type="match status" value="1"/>
</dbReference>
<protein>
    <recommendedName>
        <fullName evidence="6">Protein kinase domain-containing protein</fullName>
    </recommendedName>
</protein>
<dbReference type="PANTHER" id="PTHR24345">
    <property type="entry name" value="SERINE/THREONINE-PROTEIN KINASE PLK"/>
    <property type="match status" value="1"/>
</dbReference>
<dbReference type="GO" id="GO:0005634">
    <property type="term" value="C:nucleus"/>
    <property type="evidence" value="ECO:0007669"/>
    <property type="project" value="TreeGrafter"/>
</dbReference>
<proteinExistence type="predicted"/>
<evidence type="ECO:0000256" key="2">
    <source>
        <dbReference type="ARBA" id="ARBA00022679"/>
    </source>
</evidence>
<gene>
    <name evidence="7" type="ORF">Ae201684_006348</name>
</gene>
<keyword evidence="8" id="KW-1185">Reference proteome</keyword>
<evidence type="ECO:0000313" key="8">
    <source>
        <dbReference type="Proteomes" id="UP000481153"/>
    </source>
</evidence>
<name>A0A6G0XCE0_9STRA</name>
<dbReference type="Proteomes" id="UP000481153">
    <property type="component" value="Unassembled WGS sequence"/>
</dbReference>
<evidence type="ECO:0000259" key="6">
    <source>
        <dbReference type="PROSITE" id="PS50011"/>
    </source>
</evidence>